<evidence type="ECO:0000313" key="5">
    <source>
        <dbReference type="Proteomes" id="UP001367676"/>
    </source>
</evidence>
<evidence type="ECO:0000259" key="3">
    <source>
        <dbReference type="SMART" id="SM00198"/>
    </source>
</evidence>
<dbReference type="Proteomes" id="UP001367676">
    <property type="component" value="Unassembled WGS sequence"/>
</dbReference>
<reference evidence="4 5" key="1">
    <citation type="submission" date="2024-03" db="EMBL/GenBank/DDBJ databases">
        <title>Adaptation during the transition from Ophiocordyceps entomopathogen to insect associate is accompanied by gene loss and intensified selection.</title>
        <authorList>
            <person name="Ward C.M."/>
            <person name="Onetto C.A."/>
            <person name="Borneman A.R."/>
        </authorList>
    </citation>
    <scope>NUCLEOTIDE SEQUENCE [LARGE SCALE GENOMIC DNA]</scope>
    <source>
        <strain evidence="4">AWRI1</strain>
        <tissue evidence="4">Single Adult Female</tissue>
    </source>
</reference>
<dbReference type="CDD" id="cd05382">
    <property type="entry name" value="CAP_GAPR1-like"/>
    <property type="match status" value="1"/>
</dbReference>
<feature type="compositionally biased region" description="Low complexity" evidence="1">
    <location>
        <begin position="382"/>
        <end position="391"/>
    </location>
</feature>
<evidence type="ECO:0000256" key="2">
    <source>
        <dbReference type="SAM" id="SignalP"/>
    </source>
</evidence>
<dbReference type="InterPro" id="IPR034113">
    <property type="entry name" value="SCP_GAPR1-like"/>
</dbReference>
<feature type="region of interest" description="Disordered" evidence="1">
    <location>
        <begin position="41"/>
        <end position="76"/>
    </location>
</feature>
<feature type="region of interest" description="Disordered" evidence="1">
    <location>
        <begin position="125"/>
        <end position="189"/>
    </location>
</feature>
<keyword evidence="5" id="KW-1185">Reference proteome</keyword>
<dbReference type="PRINTS" id="PR00837">
    <property type="entry name" value="V5TPXLIKE"/>
</dbReference>
<organism evidence="4 5">
    <name type="scientific">Parthenolecanium corni</name>
    <dbReference type="NCBI Taxonomy" id="536013"/>
    <lineage>
        <taxon>Eukaryota</taxon>
        <taxon>Metazoa</taxon>
        <taxon>Ecdysozoa</taxon>
        <taxon>Arthropoda</taxon>
        <taxon>Hexapoda</taxon>
        <taxon>Insecta</taxon>
        <taxon>Pterygota</taxon>
        <taxon>Neoptera</taxon>
        <taxon>Paraneoptera</taxon>
        <taxon>Hemiptera</taxon>
        <taxon>Sternorrhyncha</taxon>
        <taxon>Coccoidea</taxon>
        <taxon>Coccidae</taxon>
        <taxon>Parthenolecanium</taxon>
    </lineage>
</organism>
<dbReference type="FunFam" id="3.40.33.10:FF:000010">
    <property type="entry name" value="Predicted protein"/>
    <property type="match status" value="1"/>
</dbReference>
<dbReference type="GO" id="GO:0005576">
    <property type="term" value="C:extracellular region"/>
    <property type="evidence" value="ECO:0007669"/>
    <property type="project" value="UniProtKB-SubCell"/>
</dbReference>
<dbReference type="AlphaFoldDB" id="A0AAN9TFG2"/>
<feature type="compositionally biased region" description="Low complexity" evidence="1">
    <location>
        <begin position="128"/>
        <end position="185"/>
    </location>
</feature>
<dbReference type="InterPro" id="IPR035940">
    <property type="entry name" value="CAP_sf"/>
</dbReference>
<gene>
    <name evidence="4" type="ORF">V9T40_005162</name>
</gene>
<proteinExistence type="predicted"/>
<feature type="compositionally biased region" description="Polar residues" evidence="1">
    <location>
        <begin position="409"/>
        <end position="418"/>
    </location>
</feature>
<dbReference type="InterPro" id="IPR014044">
    <property type="entry name" value="CAP_dom"/>
</dbReference>
<dbReference type="PANTHER" id="PTHR10334">
    <property type="entry name" value="CYSTEINE-RICH SECRETORY PROTEIN-RELATED"/>
    <property type="match status" value="1"/>
</dbReference>
<dbReference type="SMART" id="SM00198">
    <property type="entry name" value="SCP"/>
    <property type="match status" value="1"/>
</dbReference>
<evidence type="ECO:0000256" key="1">
    <source>
        <dbReference type="SAM" id="MobiDB-lite"/>
    </source>
</evidence>
<feature type="compositionally biased region" description="Polar residues" evidence="1">
    <location>
        <begin position="41"/>
        <end position="54"/>
    </location>
</feature>
<dbReference type="Gene3D" id="3.40.33.10">
    <property type="entry name" value="CAP"/>
    <property type="match status" value="1"/>
</dbReference>
<dbReference type="PROSITE" id="PS01009">
    <property type="entry name" value="CRISP_1"/>
    <property type="match status" value="1"/>
</dbReference>
<dbReference type="SUPFAM" id="SSF55797">
    <property type="entry name" value="PR-1-like"/>
    <property type="match status" value="1"/>
</dbReference>
<dbReference type="InterPro" id="IPR001283">
    <property type="entry name" value="CRISP-related"/>
</dbReference>
<protein>
    <recommendedName>
        <fullName evidence="3">SCP domain-containing protein</fullName>
    </recommendedName>
</protein>
<evidence type="ECO:0000313" key="4">
    <source>
        <dbReference type="EMBL" id="KAK7584199.1"/>
    </source>
</evidence>
<dbReference type="Pfam" id="PF00188">
    <property type="entry name" value="CAP"/>
    <property type="match status" value="1"/>
</dbReference>
<feature type="signal peptide" evidence="2">
    <location>
        <begin position="1"/>
        <end position="25"/>
    </location>
</feature>
<feature type="compositionally biased region" description="Basic and acidic residues" evidence="1">
    <location>
        <begin position="392"/>
        <end position="408"/>
    </location>
</feature>
<feature type="region of interest" description="Disordered" evidence="1">
    <location>
        <begin position="362"/>
        <end position="430"/>
    </location>
</feature>
<dbReference type="InterPro" id="IPR018244">
    <property type="entry name" value="Allrgn_V5/Tpx1_CS"/>
</dbReference>
<name>A0AAN9TFG2_9HEMI</name>
<feature type="domain" description="SCP" evidence="3">
    <location>
        <begin position="560"/>
        <end position="698"/>
    </location>
</feature>
<comment type="caution">
    <text evidence="4">The sequence shown here is derived from an EMBL/GenBank/DDBJ whole genome shotgun (WGS) entry which is preliminary data.</text>
</comment>
<accession>A0AAN9TFG2</accession>
<keyword evidence="2" id="KW-0732">Signal</keyword>
<sequence>MFKSKIYKAFLSLFIILATTPSTLSAHAESLSSTTDAVEISTRATSGSESNVTKDSSEQEWRSNESTQQNRPPVEKVVSIDASSLHKYRRDGIENLPEHDYRRRYFLDFPERYQYENDLYHRGDKNRQQQQYQQQQYQQPQYQQPQYQQPQYQQPQYQQPQYQQPQYHQQQYQQPQYHQQQYQHQYQHHRNRDEIYPATVQGCPMRDEARPYAGPNMQFQNQGMLQGWLAGGGWRGSPGDEKHYESSYPLQVTTATPKIAPSYRNRDYTRHDFDHYDKSAAPYKPRYDAEAGVSATRDYDDSPIREIERNPPTWMQPYQQHQQQHQHQNRNNRIVYYEYNLDNRRPASGRMVDSRVTEVPICHPMDRNCGSTSGAQHDNRWSSAAGSSGHGSRFDNAHRFQTSDEYHYRNQQQPSYSRSKGAGRNEDSNQSHLYDYLDEDHSYRYRDDGRGGGGQNAGIGYVYSIDLAMERAISPSTAYAYDMGFARKNQGYRHAPMPHLDTRIKVSKSMLFRYSSIIFPGGSYMHTKYTSLDASFVTAATPKYSINFSSEFSAGVTVDDKKQEILLAHNQYRNMHGVPDLELDTEMNAAAQKWAEALALLDDSLMHRPRPKYGENLWMAEDARLEDLMKDDLNPVRDWYIERNHYPGYFDNSTYQKFGHFSQVVWKKTAHLGVGIAQSEKGNLFVVCNYDPKGNIVEAFKENVQPLLEEYADLNITDPFNVFPLKSGTKSLKYTLPMLIFSSALALLR</sequence>
<dbReference type="PROSITE" id="PS01010">
    <property type="entry name" value="CRISP_2"/>
    <property type="match status" value="1"/>
</dbReference>
<dbReference type="EMBL" id="JBBCAQ010000032">
    <property type="protein sequence ID" value="KAK7584199.1"/>
    <property type="molecule type" value="Genomic_DNA"/>
</dbReference>
<feature type="chain" id="PRO_5042844219" description="SCP domain-containing protein" evidence="2">
    <location>
        <begin position="26"/>
        <end position="749"/>
    </location>
</feature>